<reference evidence="1 2" key="2">
    <citation type="submission" date="2020-07" db="EMBL/GenBank/DDBJ databases">
        <title>Genome assembly of wild tea tree DASZ reveals pedigree and selection history of tea varieties.</title>
        <authorList>
            <person name="Zhang W."/>
        </authorList>
    </citation>
    <scope>NUCLEOTIDE SEQUENCE [LARGE SCALE GENOMIC DNA]</scope>
    <source>
        <strain evidence="2">cv. G240</strain>
        <tissue evidence="1">Leaf</tissue>
    </source>
</reference>
<evidence type="ECO:0000313" key="1">
    <source>
        <dbReference type="EMBL" id="KAF5946807.1"/>
    </source>
</evidence>
<dbReference type="EMBL" id="JACBKZ010000007">
    <property type="protein sequence ID" value="KAF5946807.1"/>
    <property type="molecule type" value="Genomic_DNA"/>
</dbReference>
<keyword evidence="2" id="KW-1185">Reference proteome</keyword>
<dbReference type="Proteomes" id="UP000593564">
    <property type="component" value="Unassembled WGS sequence"/>
</dbReference>
<organism evidence="1 2">
    <name type="scientific">Camellia sinensis</name>
    <name type="common">Tea plant</name>
    <name type="synonym">Thea sinensis</name>
    <dbReference type="NCBI Taxonomy" id="4442"/>
    <lineage>
        <taxon>Eukaryota</taxon>
        <taxon>Viridiplantae</taxon>
        <taxon>Streptophyta</taxon>
        <taxon>Embryophyta</taxon>
        <taxon>Tracheophyta</taxon>
        <taxon>Spermatophyta</taxon>
        <taxon>Magnoliopsida</taxon>
        <taxon>eudicotyledons</taxon>
        <taxon>Gunneridae</taxon>
        <taxon>Pentapetalae</taxon>
        <taxon>asterids</taxon>
        <taxon>Ericales</taxon>
        <taxon>Theaceae</taxon>
        <taxon>Camellia</taxon>
    </lineage>
</organism>
<dbReference type="SUPFAM" id="SSF47616">
    <property type="entry name" value="GST C-terminal domain-like"/>
    <property type="match status" value="1"/>
</dbReference>
<dbReference type="InterPro" id="IPR036282">
    <property type="entry name" value="Glutathione-S-Trfase_C_sf"/>
</dbReference>
<protein>
    <recommendedName>
        <fullName evidence="3">GST C-terminal domain-containing protein</fullName>
    </recommendedName>
</protein>
<evidence type="ECO:0000313" key="2">
    <source>
        <dbReference type="Proteomes" id="UP000593564"/>
    </source>
</evidence>
<dbReference type="Gene3D" id="1.20.1050.130">
    <property type="match status" value="1"/>
</dbReference>
<proteinExistence type="predicted"/>
<gene>
    <name evidence="1" type="ORF">HYC85_017035</name>
</gene>
<dbReference type="AlphaFoldDB" id="A0A7J7H2K0"/>
<name>A0A7J7H2K0_CAMSI</name>
<reference evidence="2" key="1">
    <citation type="journal article" date="2020" name="Nat. Commun.">
        <title>Genome assembly of wild tea tree DASZ reveals pedigree and selection history of tea varieties.</title>
        <authorList>
            <person name="Zhang W."/>
            <person name="Zhang Y."/>
            <person name="Qiu H."/>
            <person name="Guo Y."/>
            <person name="Wan H."/>
            <person name="Zhang X."/>
            <person name="Scossa F."/>
            <person name="Alseekh S."/>
            <person name="Zhang Q."/>
            <person name="Wang P."/>
            <person name="Xu L."/>
            <person name="Schmidt M.H."/>
            <person name="Jia X."/>
            <person name="Li D."/>
            <person name="Zhu A."/>
            <person name="Guo F."/>
            <person name="Chen W."/>
            <person name="Ni D."/>
            <person name="Usadel B."/>
            <person name="Fernie A.R."/>
            <person name="Wen W."/>
        </authorList>
    </citation>
    <scope>NUCLEOTIDE SEQUENCE [LARGE SCALE GENOMIC DNA]</scope>
    <source>
        <strain evidence="2">cv. G240</strain>
    </source>
</reference>
<evidence type="ECO:0008006" key="3">
    <source>
        <dbReference type="Google" id="ProtNLM"/>
    </source>
</evidence>
<sequence>MEIKLAFSADFPPLAVIAAAEIAGISLSTDSALPPGSPPTFLFSTGLKLHGTNVLLRYLGRAASISNFYGQDAFESGQIDEWLEYAPVLSSGAEFDGACNYIDGYLLRRTFLVGHCLSIADIAIWSGLAGKKLGTLPSWSWAEMGKFEEIKEIPKPSTVVQLDIDRV</sequence>
<dbReference type="CDD" id="cd10289">
    <property type="entry name" value="GST_C_AaRS_like"/>
    <property type="match status" value="1"/>
</dbReference>
<accession>A0A7J7H2K0</accession>
<comment type="caution">
    <text evidence="1">The sequence shown here is derived from an EMBL/GenBank/DDBJ whole genome shotgun (WGS) entry which is preliminary data.</text>
</comment>